<dbReference type="SUPFAM" id="SSF53098">
    <property type="entry name" value="Ribonuclease H-like"/>
    <property type="match status" value="1"/>
</dbReference>
<dbReference type="InterPro" id="IPR010538">
    <property type="entry name" value="DHOR"/>
</dbReference>
<dbReference type="Pfam" id="PF06537">
    <property type="entry name" value="DHOR"/>
    <property type="match status" value="1"/>
</dbReference>
<dbReference type="InterPro" id="IPR012337">
    <property type="entry name" value="RNaseH-like_sf"/>
</dbReference>
<dbReference type="InterPro" id="IPR001584">
    <property type="entry name" value="Integrase_cat-core"/>
</dbReference>
<proteinExistence type="predicted"/>
<dbReference type="EMBL" id="WJBH02000273">
    <property type="protein sequence ID" value="KAI9549732.1"/>
    <property type="molecule type" value="Genomic_DNA"/>
</dbReference>
<reference evidence="2" key="1">
    <citation type="submission" date="2022-05" db="EMBL/GenBank/DDBJ databases">
        <title>A multi-omics perspective on studying reproductive biology in Daphnia sinensis.</title>
        <authorList>
            <person name="Jia J."/>
        </authorList>
    </citation>
    <scope>NUCLEOTIDE SEQUENCE</scope>
    <source>
        <strain evidence="2">WSL</strain>
    </source>
</reference>
<gene>
    <name evidence="2" type="ORF">GHT06_003990</name>
</gene>
<accession>A0AAD5KDV6</accession>
<dbReference type="Proteomes" id="UP000820818">
    <property type="component" value="Unassembled WGS sequence"/>
</dbReference>
<protein>
    <submittedName>
        <fullName evidence="2">Insertion element IS407 uncharacterized 31.7 kDa protein-like</fullName>
    </submittedName>
</protein>
<sequence length="418" mass="46975">MRKEGVTWNHKRVYRIYKLLKLSMRRKGKRRVPARVKEPLIQPELVNSSWSMDFMSDSLMSGQRFRTLNILDDFNREALHIEIGASLPSLRVVRNGGDYPVRSGGQRTRIHRRTAQDVGGNQPGENLIYPNRKAHAKCICRTINKTYRTEVLDYYSFISLNEVKEITQEWMEDYNHHRPHGSLNNCSPMEFAKQWALTVDNFSEVTTINTLNSCLAFACENIIPEPPAVDEILDGPIDGLNSSEQARFLAGDFAFNDETAPNTPPNLLIGGPQLQNRAIPGYTPEILPEGTPFMKLTPPAVTGLDEQILTNADPYDLDGDGISGVPNYVNPPAYFVPKWFHQDANGRYMGRFGKKAATIDLLQQTVSAYNQDMGITSTFEPVDPFSGLEVDQEVSGPDRQGCGFLPPYTKSTYPALTK</sequence>
<feature type="domain" description="Integrase catalytic" evidence="1">
    <location>
        <begin position="133"/>
        <end position="188"/>
    </location>
</feature>
<dbReference type="PANTHER" id="PTHR47515">
    <property type="entry name" value="LOW CALCIUM RESPONSE LOCUS PROTEIN T"/>
    <property type="match status" value="1"/>
</dbReference>
<evidence type="ECO:0000313" key="2">
    <source>
        <dbReference type="EMBL" id="KAI9549732.1"/>
    </source>
</evidence>
<evidence type="ECO:0000259" key="1">
    <source>
        <dbReference type="Pfam" id="PF13683"/>
    </source>
</evidence>
<comment type="caution">
    <text evidence="2">The sequence shown here is derived from an EMBL/GenBank/DDBJ whole genome shotgun (WGS) entry which is preliminary data.</text>
</comment>
<organism evidence="2 3">
    <name type="scientific">Daphnia sinensis</name>
    <dbReference type="NCBI Taxonomy" id="1820382"/>
    <lineage>
        <taxon>Eukaryota</taxon>
        <taxon>Metazoa</taxon>
        <taxon>Ecdysozoa</taxon>
        <taxon>Arthropoda</taxon>
        <taxon>Crustacea</taxon>
        <taxon>Branchiopoda</taxon>
        <taxon>Diplostraca</taxon>
        <taxon>Cladocera</taxon>
        <taxon>Anomopoda</taxon>
        <taxon>Daphniidae</taxon>
        <taxon>Daphnia</taxon>
        <taxon>Daphnia similis group</taxon>
    </lineage>
</organism>
<evidence type="ECO:0000313" key="3">
    <source>
        <dbReference type="Proteomes" id="UP000820818"/>
    </source>
</evidence>
<dbReference type="PANTHER" id="PTHR47515:SF2">
    <property type="entry name" value="INTEGRASE CORE DOMAIN PROTEIN"/>
    <property type="match status" value="1"/>
</dbReference>
<dbReference type="AlphaFoldDB" id="A0AAD5KDV6"/>
<dbReference type="GO" id="GO:0015074">
    <property type="term" value="P:DNA integration"/>
    <property type="evidence" value="ECO:0007669"/>
    <property type="project" value="InterPro"/>
</dbReference>
<name>A0AAD5KDV6_9CRUS</name>
<keyword evidence="3" id="KW-1185">Reference proteome</keyword>
<dbReference type="Pfam" id="PF13683">
    <property type="entry name" value="rve_3"/>
    <property type="match status" value="1"/>
</dbReference>